<dbReference type="Gene3D" id="1.10.260.40">
    <property type="entry name" value="lambda repressor-like DNA-binding domains"/>
    <property type="match status" value="1"/>
</dbReference>
<dbReference type="InterPro" id="IPR010982">
    <property type="entry name" value="Lambda_DNA-bd_dom_sf"/>
</dbReference>
<dbReference type="SMART" id="SM00530">
    <property type="entry name" value="HTH_XRE"/>
    <property type="match status" value="1"/>
</dbReference>
<dbReference type="PROSITE" id="PS50943">
    <property type="entry name" value="HTH_CROC1"/>
    <property type="match status" value="1"/>
</dbReference>
<name>A0A8S5PP94_9CAUD</name>
<feature type="domain" description="HTH cro/C1-type" evidence="1">
    <location>
        <begin position="14"/>
        <end position="68"/>
    </location>
</feature>
<reference evidence="2" key="1">
    <citation type="journal article" date="2021" name="Proc. Natl. Acad. Sci. U.S.A.">
        <title>A Catalog of Tens of Thousands of Viruses from Human Metagenomes Reveals Hidden Associations with Chronic Diseases.</title>
        <authorList>
            <person name="Tisza M.J."/>
            <person name="Buck C.B."/>
        </authorList>
    </citation>
    <scope>NUCLEOTIDE SEQUENCE</scope>
    <source>
        <strain evidence="2">CtOAf25</strain>
    </source>
</reference>
<accession>A0A8S5PP94</accession>
<dbReference type="SUPFAM" id="SSF47413">
    <property type="entry name" value="lambda repressor-like DNA-binding domains"/>
    <property type="match status" value="1"/>
</dbReference>
<evidence type="ECO:0000259" key="1">
    <source>
        <dbReference type="PROSITE" id="PS50943"/>
    </source>
</evidence>
<dbReference type="CDD" id="cd00093">
    <property type="entry name" value="HTH_XRE"/>
    <property type="match status" value="1"/>
</dbReference>
<dbReference type="EMBL" id="BK015468">
    <property type="protein sequence ID" value="DAE08349.1"/>
    <property type="molecule type" value="Genomic_DNA"/>
</dbReference>
<dbReference type="InterPro" id="IPR001387">
    <property type="entry name" value="Cro/C1-type_HTH"/>
</dbReference>
<evidence type="ECO:0000313" key="2">
    <source>
        <dbReference type="EMBL" id="DAE08349.1"/>
    </source>
</evidence>
<protein>
    <submittedName>
        <fullName evidence="2">Repressor protein CI</fullName>
    </submittedName>
</protein>
<dbReference type="Pfam" id="PF13443">
    <property type="entry name" value="HTH_26"/>
    <property type="match status" value="1"/>
</dbReference>
<proteinExistence type="predicted"/>
<dbReference type="GO" id="GO:0003677">
    <property type="term" value="F:DNA binding"/>
    <property type="evidence" value="ECO:0007669"/>
    <property type="project" value="InterPro"/>
</dbReference>
<sequence>MSDLGNKEIFAKNLRYYMNLYNKTRNEVANDNNVSYTTLASWLNGDNYPRIDKIERLANYFRVNKADLIENKYSDKEPYYNDPSVTEYAQAVKDNPNLKLLFDASKDMSKDDIEFVINTIEMLKKREGK</sequence>
<organism evidence="2">
    <name type="scientific">Podoviridae sp. ctOAf25</name>
    <dbReference type="NCBI Taxonomy" id="2825245"/>
    <lineage>
        <taxon>Viruses</taxon>
        <taxon>Duplodnaviria</taxon>
        <taxon>Heunggongvirae</taxon>
        <taxon>Uroviricota</taxon>
        <taxon>Caudoviricetes</taxon>
    </lineage>
</organism>